<reference evidence="4" key="1">
    <citation type="submission" date="2006-06" db="EMBL/GenBank/DDBJ databases">
        <title>Complete sequence of Trichodesmium erythraeum IMS101.</title>
        <authorList>
            <consortium name="US DOE Joint Genome Institute"/>
            <person name="Copeland A."/>
            <person name="Lucas S."/>
            <person name="Lapidus A."/>
            <person name="Barry K."/>
            <person name="Detter J.C."/>
            <person name="Glavina del Rio T."/>
            <person name="Hammon N."/>
            <person name="Israni S."/>
            <person name="Dalin E."/>
            <person name="Tice H."/>
            <person name="Pitluck S."/>
            <person name="Kiss H."/>
            <person name="Munk A.C."/>
            <person name="Brettin T."/>
            <person name="Bruce D."/>
            <person name="Han C."/>
            <person name="Tapia R."/>
            <person name="Gilna P."/>
            <person name="Schmutz J."/>
            <person name="Larimer F."/>
            <person name="Land M."/>
            <person name="Hauser L."/>
            <person name="Kyrpides N."/>
            <person name="Kim E."/>
            <person name="Richardson P."/>
        </authorList>
    </citation>
    <scope>NUCLEOTIDE SEQUENCE [LARGE SCALE GENOMIC DNA]</scope>
    <source>
        <strain evidence="4">IMS101</strain>
    </source>
</reference>
<protein>
    <submittedName>
        <fullName evidence="4">Uncharacterized protein</fullName>
    </submittedName>
</protein>
<keyword evidence="3" id="KW-0812">Transmembrane</keyword>
<keyword evidence="3" id="KW-1133">Transmembrane helix</keyword>
<proteinExistence type="predicted"/>
<dbReference type="AlphaFoldDB" id="Q113I8"/>
<dbReference type="HOGENOM" id="CLU_107037_0_0_3"/>
<evidence type="ECO:0000256" key="3">
    <source>
        <dbReference type="SAM" id="Phobius"/>
    </source>
</evidence>
<evidence type="ECO:0000256" key="2">
    <source>
        <dbReference type="SAM" id="MobiDB-lite"/>
    </source>
</evidence>
<feature type="coiled-coil region" evidence="1">
    <location>
        <begin position="34"/>
        <end position="75"/>
    </location>
</feature>
<keyword evidence="1" id="KW-0175">Coiled coil</keyword>
<keyword evidence="3" id="KW-0472">Membrane</keyword>
<feature type="transmembrane region" description="Helical" evidence="3">
    <location>
        <begin position="166"/>
        <end position="188"/>
    </location>
</feature>
<name>Q113I8_TRIEI</name>
<sequence>MANLSTSSQTKPVSENNYSPSVPISLYRETTAELQATQIKLESLKVHNEQLIQQNQKLRKEIEKVINSAIHLQETLNTAQSVIQVTQPQIPSIPNSPRINTTGSNYLSSDFELNSPEILSHSSPSLPFTEPRAKKPNFPEHLFTEEPDKSYYSRFTNSTQVSNLNGISLVIAVCLIVIAAFGAGYWVVRPKLNQR</sequence>
<gene>
    <name evidence="4" type="ordered locus">Tery_2097</name>
</gene>
<dbReference type="RefSeq" id="WP_011611707.1">
    <property type="nucleotide sequence ID" value="NC_008312.1"/>
</dbReference>
<dbReference type="KEGG" id="ter:Tery_2097"/>
<feature type="region of interest" description="Disordered" evidence="2">
    <location>
        <begin position="1"/>
        <end position="21"/>
    </location>
</feature>
<dbReference type="eggNOG" id="ENOG5032ZNT">
    <property type="taxonomic scope" value="Bacteria"/>
</dbReference>
<organism evidence="4">
    <name type="scientific">Trichodesmium erythraeum (strain IMS101)</name>
    <dbReference type="NCBI Taxonomy" id="203124"/>
    <lineage>
        <taxon>Bacteria</taxon>
        <taxon>Bacillati</taxon>
        <taxon>Cyanobacteriota</taxon>
        <taxon>Cyanophyceae</taxon>
        <taxon>Oscillatoriophycideae</taxon>
        <taxon>Oscillatoriales</taxon>
        <taxon>Microcoleaceae</taxon>
        <taxon>Trichodesmium</taxon>
    </lineage>
</organism>
<accession>Q113I8</accession>
<dbReference type="EMBL" id="CP000393">
    <property type="protein sequence ID" value="ABG51336.1"/>
    <property type="molecule type" value="Genomic_DNA"/>
</dbReference>
<evidence type="ECO:0000313" key="4">
    <source>
        <dbReference type="EMBL" id="ABG51336.1"/>
    </source>
</evidence>
<evidence type="ECO:0000256" key="1">
    <source>
        <dbReference type="SAM" id="Coils"/>
    </source>
</evidence>
<dbReference type="OrthoDB" id="425114at2"/>